<dbReference type="InterPro" id="IPR000644">
    <property type="entry name" value="CBS_dom"/>
</dbReference>
<keyword evidence="3 12" id="KW-0479">Metal-binding</keyword>
<feature type="domain" description="CBS" evidence="19">
    <location>
        <begin position="116"/>
        <end position="175"/>
    </location>
</feature>
<dbReference type="Gene3D" id="3.20.20.70">
    <property type="entry name" value="Aldolase class I"/>
    <property type="match status" value="1"/>
</dbReference>
<feature type="binding site" evidence="12 14">
    <location>
        <begin position="323"/>
        <end position="325"/>
    </location>
    <ligand>
        <name>NAD(+)</name>
        <dbReference type="ChEBI" id="CHEBI:57540"/>
    </ligand>
</feature>
<evidence type="ECO:0000256" key="8">
    <source>
        <dbReference type="ARBA" id="ARBA00023027"/>
    </source>
</evidence>
<reference evidence="20" key="1">
    <citation type="submission" date="2021-01" db="EMBL/GenBank/DDBJ databases">
        <authorList>
            <person name="Corre E."/>
            <person name="Pelletier E."/>
            <person name="Niang G."/>
            <person name="Scheremetjew M."/>
            <person name="Finn R."/>
            <person name="Kale V."/>
            <person name="Holt S."/>
            <person name="Cochrane G."/>
            <person name="Meng A."/>
            <person name="Brown T."/>
            <person name="Cohen L."/>
        </authorList>
    </citation>
    <scope>NUCLEOTIDE SEQUENCE</scope>
    <source>
        <strain evidence="20">GSBS06</strain>
    </source>
</reference>
<feature type="active site" description="Proton acceptor" evidence="12 13">
    <location>
        <position position="426"/>
    </location>
</feature>
<comment type="subcellular location">
    <subcellularLocation>
        <location evidence="12">Cytoplasm</location>
    </subcellularLocation>
</comment>
<evidence type="ECO:0000256" key="4">
    <source>
        <dbReference type="ARBA" id="ARBA00022749"/>
    </source>
</evidence>
<dbReference type="PIRSF" id="PIRSF000130">
    <property type="entry name" value="IMPDH"/>
    <property type="match status" value="1"/>
</dbReference>
<comment type="pathway">
    <text evidence="12 18">Purine metabolism; XMP biosynthesis via de novo pathway; XMP from IMP: step 1/1.</text>
</comment>
<dbReference type="PANTHER" id="PTHR11911">
    <property type="entry name" value="INOSINE-5-MONOPHOSPHATE DEHYDROGENASE RELATED"/>
    <property type="match status" value="1"/>
</dbReference>
<dbReference type="InterPro" id="IPR015875">
    <property type="entry name" value="IMP_DH/GMP_Rdtase_CS"/>
</dbReference>
<evidence type="ECO:0000313" key="20">
    <source>
        <dbReference type="EMBL" id="CAE0449288.1"/>
    </source>
</evidence>
<comment type="activity regulation">
    <text evidence="12">Mycophenolic acid (MPA) is a non-competitive inhibitor that prevents formation of the closed enzyme conformation by binding to the same site as the amobile flap. In contrast, mizoribine monophosphate (MZP) is a competitive inhibitor that induces the closed conformation. MPA is a potent inhibitor of mammalian IMPDHs but a poor inhibitor of the bacterial enzymes. MZP is a more potent inhibitor of bacterial IMPDH.</text>
</comment>
<dbReference type="HAMAP" id="MF_01964">
    <property type="entry name" value="IMPDH"/>
    <property type="match status" value="1"/>
</dbReference>
<keyword evidence="5 12" id="KW-0658">Purine biosynthesis</keyword>
<evidence type="ECO:0000256" key="10">
    <source>
        <dbReference type="ARBA" id="ARBA00048028"/>
    </source>
</evidence>
<organism evidence="20">
    <name type="scientific">Aplanochytrium stocchinoi</name>
    <dbReference type="NCBI Taxonomy" id="215587"/>
    <lineage>
        <taxon>Eukaryota</taxon>
        <taxon>Sar</taxon>
        <taxon>Stramenopiles</taxon>
        <taxon>Bigyra</taxon>
        <taxon>Labyrinthulomycetes</taxon>
        <taxon>Thraustochytrida</taxon>
        <taxon>Thraustochytriidae</taxon>
        <taxon>Aplanochytrium</taxon>
    </lineage>
</organism>
<dbReference type="CDD" id="cd04601">
    <property type="entry name" value="CBS_pair_IMPDH"/>
    <property type="match status" value="1"/>
</dbReference>
<feature type="binding site" description="in other chain" evidence="12 15">
    <location>
        <position position="325"/>
    </location>
    <ligand>
        <name>K(+)</name>
        <dbReference type="ChEBI" id="CHEBI:29103"/>
        <note>ligand shared between two tetrameric partners</note>
    </ligand>
</feature>
<feature type="binding site" description="in other chain" evidence="12 15">
    <location>
        <position position="327"/>
    </location>
    <ligand>
        <name>K(+)</name>
        <dbReference type="ChEBI" id="CHEBI:29103"/>
        <note>ligand shared between two tetrameric partners</note>
    </ligand>
</feature>
<evidence type="ECO:0000256" key="13">
    <source>
        <dbReference type="PIRSR" id="PIRSR000130-1"/>
    </source>
</evidence>
<feature type="binding site" evidence="12">
    <location>
        <begin position="363"/>
        <end position="365"/>
    </location>
    <ligand>
        <name>IMP</name>
        <dbReference type="ChEBI" id="CHEBI:58053"/>
    </ligand>
</feature>
<accession>A0A7S3PT66</accession>
<evidence type="ECO:0000256" key="17">
    <source>
        <dbReference type="RuleBase" id="RU003927"/>
    </source>
</evidence>
<feature type="domain" description="CBS" evidence="19">
    <location>
        <begin position="179"/>
        <end position="235"/>
    </location>
</feature>
<dbReference type="GO" id="GO:0000166">
    <property type="term" value="F:nucleotide binding"/>
    <property type="evidence" value="ECO:0007669"/>
    <property type="project" value="UniProtKB-UniRule"/>
</dbReference>
<dbReference type="PROSITE" id="PS51371">
    <property type="entry name" value="CBS"/>
    <property type="match status" value="2"/>
</dbReference>
<keyword evidence="4 12" id="KW-0332">GMP biosynthesis</keyword>
<sequence>MAEGKEKFSVHIGGDGYSSQELFSTFSKGTAYTYDDVICLPGHINFGVDEVDLTTKLTRNIKLKLPFVSSPMDTVTESDMAINMALQGGIGIIHYNNSIEEQAAEVRTVKRYKNGFITDPLVLSPNHTIADVDRIKEQHGFSGIPITVDGQMGSRLVGFVSNRDVDFLEDRSRKLSEVMTTDLIVAQERCTLSEANLILRESKKGKLPIVNDNYDLISLISRNDMKKNRDFPLASKDAKNKQLLAGAAIGTRPNDKIRLKALVEQGLDVVVIDSSQGDSMYQYEMINYIKREYPGLDVIGGNVVTSSQVLHLIQLGVDGIRVGMGVGSICTTQEVCAVGRAQASAVYHTSRTAALHGVPIIADGGISSSGHIVKALTLGASACMMGSMLAGTEESPGQYFFQDGVRLKKYRGMGSIEAMTKGSSKRYFAEGKNTIKVAQGVSGAVVDKGSVGRFLPYLKQGVSHGLQDLGVKNLTQLHDNLYSGTTRFELRTHAAQREGSVHSLHTYEKRLF</sequence>
<dbReference type="GO" id="GO:0005737">
    <property type="term" value="C:cytoplasm"/>
    <property type="evidence" value="ECO:0007669"/>
    <property type="project" value="UniProtKB-SubCell"/>
</dbReference>
<feature type="binding site" evidence="12">
    <location>
        <begin position="410"/>
        <end position="414"/>
    </location>
    <ligand>
        <name>IMP</name>
        <dbReference type="ChEBI" id="CHEBI:58053"/>
    </ligand>
</feature>
<evidence type="ECO:0000256" key="15">
    <source>
        <dbReference type="PIRSR" id="PIRSR000130-4"/>
    </source>
</evidence>
<dbReference type="CDD" id="cd00381">
    <property type="entry name" value="IMPDH"/>
    <property type="match status" value="1"/>
</dbReference>
<dbReference type="GO" id="GO:0003938">
    <property type="term" value="F:IMP dehydrogenase activity"/>
    <property type="evidence" value="ECO:0007669"/>
    <property type="project" value="UniProtKB-UniRule"/>
</dbReference>
<dbReference type="AlphaFoldDB" id="A0A7S3PT66"/>
<comment type="similarity">
    <text evidence="2 12 17">Belongs to the IMPDH/GMPR family.</text>
</comment>
<keyword evidence="6 12" id="KW-0630">Potassium</keyword>
<proteinExistence type="inferred from homology"/>
<keyword evidence="12" id="KW-0963">Cytoplasm</keyword>
<keyword evidence="8 12" id="KW-0520">NAD</keyword>
<dbReference type="Pfam" id="PF00571">
    <property type="entry name" value="CBS"/>
    <property type="match status" value="2"/>
</dbReference>
<dbReference type="PANTHER" id="PTHR11911:SF111">
    <property type="entry name" value="INOSINE-5'-MONOPHOSPHATE DEHYDROGENASE"/>
    <property type="match status" value="1"/>
</dbReference>
<feature type="binding site" evidence="12 14">
    <location>
        <begin position="273"/>
        <end position="275"/>
    </location>
    <ligand>
        <name>NAD(+)</name>
        <dbReference type="ChEBI" id="CHEBI:57540"/>
    </ligand>
</feature>
<evidence type="ECO:0000256" key="7">
    <source>
        <dbReference type="ARBA" id="ARBA00023002"/>
    </source>
</evidence>
<comment type="catalytic activity">
    <reaction evidence="10 12 18">
        <text>IMP + NAD(+) + H2O = XMP + NADH + H(+)</text>
        <dbReference type="Rhea" id="RHEA:11708"/>
        <dbReference type="ChEBI" id="CHEBI:15377"/>
        <dbReference type="ChEBI" id="CHEBI:15378"/>
        <dbReference type="ChEBI" id="CHEBI:57464"/>
        <dbReference type="ChEBI" id="CHEBI:57540"/>
        <dbReference type="ChEBI" id="CHEBI:57945"/>
        <dbReference type="ChEBI" id="CHEBI:58053"/>
        <dbReference type="EC" id="1.1.1.205"/>
    </reaction>
</comment>
<evidence type="ECO:0000256" key="14">
    <source>
        <dbReference type="PIRSR" id="PIRSR000130-3"/>
    </source>
</evidence>
<comment type="subunit">
    <text evidence="12">Homotetramer.</text>
</comment>
<dbReference type="FunFam" id="3.20.20.70:FF:000086">
    <property type="entry name" value="IMP dehydrogenase, putative"/>
    <property type="match status" value="1"/>
</dbReference>
<evidence type="ECO:0000256" key="12">
    <source>
        <dbReference type="HAMAP-Rule" id="MF_03156"/>
    </source>
</evidence>
<name>A0A7S3PT66_9STRA</name>
<dbReference type="EMBL" id="HBIN01027767">
    <property type="protein sequence ID" value="CAE0449288.1"/>
    <property type="molecule type" value="Transcribed_RNA"/>
</dbReference>
<evidence type="ECO:0000256" key="6">
    <source>
        <dbReference type="ARBA" id="ARBA00022958"/>
    </source>
</evidence>
<comment type="cofactor">
    <cofactor evidence="1 12">
        <name>K(+)</name>
        <dbReference type="ChEBI" id="CHEBI:29103"/>
    </cofactor>
</comment>
<evidence type="ECO:0000256" key="9">
    <source>
        <dbReference type="ARBA" id="ARBA00023122"/>
    </source>
</evidence>
<dbReference type="InterPro" id="IPR005990">
    <property type="entry name" value="IMP_DH"/>
</dbReference>
<dbReference type="InterPro" id="IPR013785">
    <property type="entry name" value="Aldolase_TIM"/>
</dbReference>
<dbReference type="GO" id="GO:0006177">
    <property type="term" value="P:GMP biosynthetic process"/>
    <property type="evidence" value="ECO:0007669"/>
    <property type="project" value="UniProtKB-UniRule"/>
</dbReference>
<dbReference type="PROSITE" id="PS00487">
    <property type="entry name" value="IMP_DH_GMP_RED"/>
    <property type="match status" value="1"/>
</dbReference>
<dbReference type="Pfam" id="PF00478">
    <property type="entry name" value="IMPDH"/>
    <property type="match status" value="1"/>
</dbReference>
<evidence type="ECO:0000256" key="18">
    <source>
        <dbReference type="RuleBase" id="RU003928"/>
    </source>
</evidence>
<evidence type="ECO:0000256" key="5">
    <source>
        <dbReference type="ARBA" id="ARBA00022755"/>
    </source>
</evidence>
<dbReference type="SMART" id="SM00116">
    <property type="entry name" value="CBS"/>
    <property type="match status" value="2"/>
</dbReference>
<keyword evidence="7 12" id="KW-0560">Oxidoreductase</keyword>
<feature type="binding site" description="in other chain" evidence="12 15">
    <location>
        <position position="330"/>
    </location>
    <ligand>
        <name>K(+)</name>
        <dbReference type="ChEBI" id="CHEBI:29103"/>
        <note>ligand shared between two tetrameric partners</note>
    </ligand>
</feature>
<comment type="caution">
    <text evidence="12">Lacks conserved residue(s) required for the propagation of feature annotation.</text>
</comment>
<dbReference type="GO" id="GO:0046872">
    <property type="term" value="F:metal ion binding"/>
    <property type="evidence" value="ECO:0007669"/>
    <property type="project" value="UniProtKB-UniRule"/>
</dbReference>
<gene>
    <name evidence="20" type="ORF">ASTO00021_LOCUS19260</name>
</gene>
<feature type="binding site" evidence="12">
    <location>
        <position position="328"/>
    </location>
    <ligand>
        <name>IMP</name>
        <dbReference type="ChEBI" id="CHEBI:58053"/>
    </ligand>
</feature>
<feature type="binding site" evidence="12">
    <location>
        <begin position="386"/>
        <end position="387"/>
    </location>
    <ligand>
        <name>IMP</name>
        <dbReference type="ChEBI" id="CHEBI:58053"/>
    </ligand>
</feature>
<dbReference type="SUPFAM" id="SSF54631">
    <property type="entry name" value="CBS-domain pair"/>
    <property type="match status" value="1"/>
</dbReference>
<dbReference type="InterPro" id="IPR001093">
    <property type="entry name" value="IMP_DH_GMPRt"/>
</dbReference>
<feature type="active site" description="Thioimidate intermediate" evidence="12 13">
    <location>
        <position position="330"/>
    </location>
</feature>
<protein>
    <recommendedName>
        <fullName evidence="12 18">Inosine-5'-monophosphate dehydrogenase</fullName>
        <shortName evidence="12">IMP dehydrogenase</shortName>
        <shortName evidence="12">IMPD</shortName>
        <shortName evidence="12">IMPDH</shortName>
        <ecNumber evidence="12 18">1.1.1.205</ecNumber>
    </recommendedName>
</protein>
<dbReference type="SMART" id="SM01240">
    <property type="entry name" value="IMPDH"/>
    <property type="match status" value="1"/>
</dbReference>
<evidence type="ECO:0000256" key="1">
    <source>
        <dbReference type="ARBA" id="ARBA00001958"/>
    </source>
</evidence>
<dbReference type="GO" id="GO:0006183">
    <property type="term" value="P:GTP biosynthetic process"/>
    <property type="evidence" value="ECO:0007669"/>
    <property type="project" value="TreeGrafter"/>
</dbReference>
<dbReference type="InterPro" id="IPR046342">
    <property type="entry name" value="CBS_dom_sf"/>
</dbReference>
<evidence type="ECO:0000256" key="16">
    <source>
        <dbReference type="PROSITE-ProRule" id="PRU00703"/>
    </source>
</evidence>
<comment type="function">
    <text evidence="11 12">Catalyzes the conversion of inosine 5'-phosphate (IMP) to xanthosine 5'-phosphate (XMP), the first committed and rate-limiting step in the de novo synthesis of guanine nucleotides, and therefore plays an important role in the regulation of cell growth.</text>
</comment>
<evidence type="ECO:0000259" key="19">
    <source>
        <dbReference type="PROSITE" id="PS51371"/>
    </source>
</evidence>
<evidence type="ECO:0000256" key="2">
    <source>
        <dbReference type="ARBA" id="ARBA00005502"/>
    </source>
</evidence>
<dbReference type="SUPFAM" id="SSF51412">
    <property type="entry name" value="Inosine monophosphate dehydrogenase (IMPDH)"/>
    <property type="match status" value="1"/>
</dbReference>
<evidence type="ECO:0000256" key="3">
    <source>
        <dbReference type="ARBA" id="ARBA00022723"/>
    </source>
</evidence>
<keyword evidence="9 16" id="KW-0129">CBS domain</keyword>
<dbReference type="NCBIfam" id="TIGR01302">
    <property type="entry name" value="IMP_dehydrog"/>
    <property type="match status" value="1"/>
</dbReference>
<feature type="binding site" evidence="12">
    <location>
        <position position="439"/>
    </location>
    <ligand>
        <name>IMP</name>
        <dbReference type="ChEBI" id="CHEBI:58053"/>
    </ligand>
</feature>
<dbReference type="UniPathway" id="UPA00601">
    <property type="reaction ID" value="UER00295"/>
</dbReference>
<evidence type="ECO:0000256" key="11">
    <source>
        <dbReference type="ARBA" id="ARBA00056556"/>
    </source>
</evidence>
<dbReference type="EC" id="1.1.1.205" evidence="12 18"/>